<dbReference type="PROSITE" id="PS50113">
    <property type="entry name" value="PAC"/>
    <property type="match status" value="1"/>
</dbReference>
<dbReference type="SUPFAM" id="SSF55785">
    <property type="entry name" value="PYP-like sensor domain (PAS domain)"/>
    <property type="match status" value="1"/>
</dbReference>
<feature type="domain" description="GGDEF" evidence="4">
    <location>
        <begin position="200"/>
        <end position="333"/>
    </location>
</feature>
<name>A0A8E4DIB5_9PROT</name>
<dbReference type="PROSITE" id="PS50887">
    <property type="entry name" value="GGDEF"/>
    <property type="match status" value="1"/>
</dbReference>
<dbReference type="Gene3D" id="3.30.70.270">
    <property type="match status" value="1"/>
</dbReference>
<dbReference type="InterPro" id="IPR029787">
    <property type="entry name" value="Nucleotide_cyclase"/>
</dbReference>
<dbReference type="Pfam" id="PF00563">
    <property type="entry name" value="EAL"/>
    <property type="match status" value="1"/>
</dbReference>
<dbReference type="Gene3D" id="3.30.450.20">
    <property type="entry name" value="PAS domain"/>
    <property type="match status" value="1"/>
</dbReference>
<dbReference type="KEGG" id="mpau:ZMTM_24410"/>
<dbReference type="CDD" id="cd01948">
    <property type="entry name" value="EAL"/>
    <property type="match status" value="1"/>
</dbReference>
<dbReference type="EMBL" id="AP024110">
    <property type="protein sequence ID" value="BCM26182.1"/>
    <property type="molecule type" value="Genomic_DNA"/>
</dbReference>
<keyword evidence="1" id="KW-0812">Transmembrane</keyword>
<dbReference type="Pfam" id="PF00990">
    <property type="entry name" value="GGDEF"/>
    <property type="match status" value="1"/>
</dbReference>
<proteinExistence type="predicted"/>
<evidence type="ECO:0000313" key="6">
    <source>
        <dbReference type="Proteomes" id="UP000826722"/>
    </source>
</evidence>
<sequence>MAISHIVLGVLLFLLIAMAIAGCYLLIKAKRQGLEVIKLVSIAQEYRKLIENSPNLIIRYDSHARRIYVSNRFNSYMDKSADYLMGKTPSEYPGGHSADEYEQCVLNVFKTRRNVTAHMQWKAENGEDRVLKVELLPEFDQQGEMTSVLGVGQDMTAILDSQQGIHHLGYLDPLTQLPNRLLLLEKTKKYISPPGDSTLQPFALMVLDIDGFKEVNDLLGYASSDLLISEVAHRLKTVLRQIDMLARLGGDEFAILLPHIQSKAALMVLSEEIMALFSQPFEVSDQELSITMSIGVALYPDDAQDANQILNYADTAMYHAKEMGRNNAQFYVGDMTLQSLARAELDAALRKAVSREELVLYYQPQVDLTHHGLIGAEALVRWQHPTLGLLSPDKFISLAEETGQIIEVGAWVLNTAFKAAVTWNKESEAPFKIAVNLSTRQFIRNDLVLTIKTLLAETGCQPQWIKLEITESLLLDKSSDMLNKLIALSEIGFDISIDDFGTGYSSLSYLTRYPISQIKIDRSFICDIPIDLEKSALVKLMVQLSKILHLDLVAEGVETEEQAEYLSANGCYTAQGYLFGKPMPHDQFDHLVRVSRELVAV</sequence>
<organism evidence="5 6">
    <name type="scientific">Methyloradius palustris</name>
    <dbReference type="NCBI Taxonomy" id="2778876"/>
    <lineage>
        <taxon>Bacteria</taxon>
        <taxon>Pseudomonadati</taxon>
        <taxon>Pseudomonadota</taxon>
        <taxon>Betaproteobacteria</taxon>
        <taxon>Nitrosomonadales</taxon>
        <taxon>Methylophilaceae</taxon>
        <taxon>Methyloradius</taxon>
    </lineage>
</organism>
<accession>A0A8E4DIB5</accession>
<keyword evidence="1" id="KW-1133">Transmembrane helix</keyword>
<dbReference type="InterPro" id="IPR000014">
    <property type="entry name" value="PAS"/>
</dbReference>
<evidence type="ECO:0000256" key="1">
    <source>
        <dbReference type="SAM" id="Phobius"/>
    </source>
</evidence>
<dbReference type="InterPro" id="IPR035919">
    <property type="entry name" value="EAL_sf"/>
</dbReference>
<dbReference type="RefSeq" id="WP_221764198.1">
    <property type="nucleotide sequence ID" value="NZ_AP024110.1"/>
</dbReference>
<dbReference type="Proteomes" id="UP000826722">
    <property type="component" value="Chromosome"/>
</dbReference>
<dbReference type="Pfam" id="PF08448">
    <property type="entry name" value="PAS_4"/>
    <property type="match status" value="1"/>
</dbReference>
<evidence type="ECO:0000313" key="5">
    <source>
        <dbReference type="EMBL" id="BCM26182.1"/>
    </source>
</evidence>
<dbReference type="SUPFAM" id="SSF141868">
    <property type="entry name" value="EAL domain-like"/>
    <property type="match status" value="1"/>
</dbReference>
<evidence type="ECO:0000259" key="2">
    <source>
        <dbReference type="PROSITE" id="PS50113"/>
    </source>
</evidence>
<dbReference type="NCBIfam" id="TIGR00229">
    <property type="entry name" value="sensory_box"/>
    <property type="match status" value="1"/>
</dbReference>
<dbReference type="InterPro" id="IPR052155">
    <property type="entry name" value="Biofilm_reg_signaling"/>
</dbReference>
<dbReference type="PROSITE" id="PS50883">
    <property type="entry name" value="EAL"/>
    <property type="match status" value="1"/>
</dbReference>
<protein>
    <recommendedName>
        <fullName evidence="7">Diguanylate cyclase/phosphodiesterase</fullName>
    </recommendedName>
</protein>
<dbReference type="NCBIfam" id="TIGR00254">
    <property type="entry name" value="GGDEF"/>
    <property type="match status" value="1"/>
</dbReference>
<keyword evidence="1" id="KW-0472">Membrane</keyword>
<dbReference type="PANTHER" id="PTHR44757:SF2">
    <property type="entry name" value="BIOFILM ARCHITECTURE MAINTENANCE PROTEIN MBAA"/>
    <property type="match status" value="1"/>
</dbReference>
<dbReference type="InterPro" id="IPR043128">
    <property type="entry name" value="Rev_trsase/Diguanyl_cyclase"/>
</dbReference>
<dbReference type="SUPFAM" id="SSF55073">
    <property type="entry name" value="Nucleotide cyclase"/>
    <property type="match status" value="1"/>
</dbReference>
<keyword evidence="6" id="KW-1185">Reference proteome</keyword>
<dbReference type="SMART" id="SM00052">
    <property type="entry name" value="EAL"/>
    <property type="match status" value="1"/>
</dbReference>
<reference evidence="5" key="1">
    <citation type="journal article" date="2021" name="Arch. Microbiol.">
        <title>Methyloradius palustris gen. nov., sp. nov., a methanol-oxidizing bacterium isolated from snow.</title>
        <authorList>
            <person name="Miyadera T."/>
            <person name="Kojima H."/>
            <person name="Fukui M."/>
        </authorList>
    </citation>
    <scope>NUCLEOTIDE SEQUENCE</scope>
    <source>
        <strain evidence="5">Zm11</strain>
    </source>
</reference>
<dbReference type="InterPro" id="IPR000700">
    <property type="entry name" value="PAS-assoc_C"/>
</dbReference>
<feature type="transmembrane region" description="Helical" evidence="1">
    <location>
        <begin position="6"/>
        <end position="27"/>
    </location>
</feature>
<dbReference type="PANTHER" id="PTHR44757">
    <property type="entry name" value="DIGUANYLATE CYCLASE DGCP"/>
    <property type="match status" value="1"/>
</dbReference>
<feature type="domain" description="EAL" evidence="3">
    <location>
        <begin position="342"/>
        <end position="596"/>
    </location>
</feature>
<evidence type="ECO:0000259" key="4">
    <source>
        <dbReference type="PROSITE" id="PS50887"/>
    </source>
</evidence>
<evidence type="ECO:0008006" key="7">
    <source>
        <dbReference type="Google" id="ProtNLM"/>
    </source>
</evidence>
<dbReference type="CDD" id="cd01949">
    <property type="entry name" value="GGDEF"/>
    <property type="match status" value="1"/>
</dbReference>
<evidence type="ECO:0000259" key="3">
    <source>
        <dbReference type="PROSITE" id="PS50883"/>
    </source>
</evidence>
<gene>
    <name evidence="5" type="ORF">ZMTM_24410</name>
</gene>
<dbReference type="InterPro" id="IPR000160">
    <property type="entry name" value="GGDEF_dom"/>
</dbReference>
<dbReference type="SMART" id="SM00267">
    <property type="entry name" value="GGDEF"/>
    <property type="match status" value="1"/>
</dbReference>
<dbReference type="InterPro" id="IPR013656">
    <property type="entry name" value="PAS_4"/>
</dbReference>
<feature type="domain" description="PAC" evidence="2">
    <location>
        <begin position="113"/>
        <end position="167"/>
    </location>
</feature>
<dbReference type="InterPro" id="IPR035965">
    <property type="entry name" value="PAS-like_dom_sf"/>
</dbReference>
<dbReference type="CDD" id="cd00130">
    <property type="entry name" value="PAS"/>
    <property type="match status" value="1"/>
</dbReference>
<dbReference type="AlphaFoldDB" id="A0A8E4DIB5"/>
<dbReference type="InterPro" id="IPR001633">
    <property type="entry name" value="EAL_dom"/>
</dbReference>
<dbReference type="Gene3D" id="3.20.20.450">
    <property type="entry name" value="EAL domain"/>
    <property type="match status" value="1"/>
</dbReference>
<dbReference type="FunFam" id="3.20.20.450:FF:000001">
    <property type="entry name" value="Cyclic di-GMP phosphodiesterase yahA"/>
    <property type="match status" value="1"/>
</dbReference>